<evidence type="ECO:0000313" key="1">
    <source>
        <dbReference type="EMBL" id="KAI8557804.1"/>
    </source>
</evidence>
<proteinExistence type="predicted"/>
<gene>
    <name evidence="1" type="ORF">RHMOL_Rhmol04G0038700</name>
</gene>
<organism evidence="1 2">
    <name type="scientific">Rhododendron molle</name>
    <name type="common">Chinese azalea</name>
    <name type="synonym">Azalea mollis</name>
    <dbReference type="NCBI Taxonomy" id="49168"/>
    <lineage>
        <taxon>Eukaryota</taxon>
        <taxon>Viridiplantae</taxon>
        <taxon>Streptophyta</taxon>
        <taxon>Embryophyta</taxon>
        <taxon>Tracheophyta</taxon>
        <taxon>Spermatophyta</taxon>
        <taxon>Magnoliopsida</taxon>
        <taxon>eudicotyledons</taxon>
        <taxon>Gunneridae</taxon>
        <taxon>Pentapetalae</taxon>
        <taxon>asterids</taxon>
        <taxon>Ericales</taxon>
        <taxon>Ericaceae</taxon>
        <taxon>Ericoideae</taxon>
        <taxon>Rhodoreae</taxon>
        <taxon>Rhododendron</taxon>
    </lineage>
</organism>
<accession>A0ACC0NXW8</accession>
<dbReference type="Proteomes" id="UP001062846">
    <property type="component" value="Chromosome 4"/>
</dbReference>
<dbReference type="EMBL" id="CM046391">
    <property type="protein sequence ID" value="KAI8557804.1"/>
    <property type="molecule type" value="Genomic_DNA"/>
</dbReference>
<reference evidence="1" key="1">
    <citation type="submission" date="2022-02" db="EMBL/GenBank/DDBJ databases">
        <title>Plant Genome Project.</title>
        <authorList>
            <person name="Zhang R.-G."/>
        </authorList>
    </citation>
    <scope>NUCLEOTIDE SEQUENCE</scope>
    <source>
        <strain evidence="1">AT1</strain>
    </source>
</reference>
<evidence type="ECO:0000313" key="2">
    <source>
        <dbReference type="Proteomes" id="UP001062846"/>
    </source>
</evidence>
<protein>
    <submittedName>
        <fullName evidence="1">Uncharacterized protein</fullName>
    </submittedName>
</protein>
<keyword evidence="2" id="KW-1185">Reference proteome</keyword>
<sequence length="310" mass="31974">MGSTTWLRMVLLVLFTGLMGSLQAYEFKVGGNQGWVLNPSENYNQWSARMRFQVNDTIFFKYNKGADSVLVVNKQDYDTCNTQNPITKMDGGDSVFKFDRSGPFYFISGNKDNCDKGQKLPVVVMAVRNLKKPTPPPTPPPVAQTPATSPTQASPPAKSPATAPYPAGKTPATSPTPGSSTGSPSPATMKSPTPATSPVSPSPATLGSPTPAKSPATSPLSPSPATVESPTPATSPVSPSPATVESSSPATTTLSPGLTPAESDTAPNPSSGTAESPRPSSTPAFTPPVFLVLLVTLLSGVALGSFVAPP</sequence>
<name>A0ACC0NXW8_RHOML</name>
<comment type="caution">
    <text evidence="1">The sequence shown here is derived from an EMBL/GenBank/DDBJ whole genome shotgun (WGS) entry which is preliminary data.</text>
</comment>